<dbReference type="PANTHER" id="PTHR42885:SF2">
    <property type="entry name" value="HISTIDINOL-PHOSPHATE AMINOTRANSFERASE"/>
    <property type="match status" value="1"/>
</dbReference>
<dbReference type="Proteomes" id="UP000240506">
    <property type="component" value="Unassembled WGS sequence"/>
</dbReference>
<dbReference type="EMBL" id="PYSG01000002">
    <property type="protein sequence ID" value="PTA51693.1"/>
    <property type="molecule type" value="Genomic_DNA"/>
</dbReference>
<dbReference type="Gene3D" id="3.40.640.10">
    <property type="entry name" value="Type I PLP-dependent aspartate aminotransferase-like (Major domain)"/>
    <property type="match status" value="1"/>
</dbReference>
<comment type="catalytic activity">
    <reaction evidence="10 11">
        <text>L-histidinol phosphate + 2-oxoglutarate = 3-(imidazol-4-yl)-2-oxopropyl phosphate + L-glutamate</text>
        <dbReference type="Rhea" id="RHEA:23744"/>
        <dbReference type="ChEBI" id="CHEBI:16810"/>
        <dbReference type="ChEBI" id="CHEBI:29985"/>
        <dbReference type="ChEBI" id="CHEBI:57766"/>
        <dbReference type="ChEBI" id="CHEBI:57980"/>
        <dbReference type="EC" id="2.6.1.9"/>
    </reaction>
</comment>
<sequence length="387" mass="41865">MSQVSSMDKTAEPTVLASQLTLAERLARPELLDLTPYQSARRLGGQGDIWINANESPFNNVDTATLDLSKLNRYPECQPPELIKAYSEYSGVSAQKIVASRGADEAIELLIRAFCIPGVDSIACFGPTYGMYAISANTFNVGVKALNLSVEYGLPANYVDEVRGAKLVFICNPNNPTGTVIEKAIIEQAIKALPDALVVIDEAYIEFCPEYSVADLLASYPNLVVLRTLSKAFALAGARCGFMLANEAVVEIIMRVIAPYPVPLPVSEVATQALSSTGVTRMKEQVAELNQQGARLTAAISAYCDQFCGEKLGGVDSRARVLKPNGNYVLAEFDDVAKVAALLQGSGVVARAYKDPRLAKAIRFSFSSKADTDFLVNLFESQLYDYK</sequence>
<reference evidence="13 14" key="1">
    <citation type="submission" date="2018-03" db="EMBL/GenBank/DDBJ databases">
        <authorList>
            <person name="Dailey F.E."/>
        </authorList>
    </citation>
    <scope>NUCLEOTIDE SEQUENCE [LARGE SCALE GENOMIC DNA]</scope>
    <source>
        <strain evidence="13 14">CW7</strain>
    </source>
</reference>
<comment type="similarity">
    <text evidence="3 11">Belongs to the class-II pyridoxal-phosphate-dependent aminotransferase family. Histidinol-phosphate aminotransferase subfamily.</text>
</comment>
<evidence type="ECO:0000256" key="11">
    <source>
        <dbReference type="HAMAP-Rule" id="MF_01023"/>
    </source>
</evidence>
<dbReference type="InterPro" id="IPR015421">
    <property type="entry name" value="PyrdxlP-dep_Trfase_major"/>
</dbReference>
<keyword evidence="6 11" id="KW-0028">Amino-acid biosynthesis</keyword>
<protein>
    <recommendedName>
        <fullName evidence="11">Histidinol-phosphate aminotransferase</fullName>
        <ecNumber evidence="11">2.6.1.9</ecNumber>
    </recommendedName>
    <alternativeName>
        <fullName evidence="11">Imidazole acetol-phosphate transaminase</fullName>
    </alternativeName>
</protein>
<evidence type="ECO:0000256" key="4">
    <source>
        <dbReference type="ARBA" id="ARBA00011738"/>
    </source>
</evidence>
<evidence type="ECO:0000313" key="13">
    <source>
        <dbReference type="EMBL" id="PTA51693.1"/>
    </source>
</evidence>
<evidence type="ECO:0000256" key="10">
    <source>
        <dbReference type="ARBA" id="ARBA00047481"/>
    </source>
</evidence>
<organism evidence="13 14">
    <name type="scientific">Shewanella morhuae</name>
    <dbReference type="NCBI Taxonomy" id="365591"/>
    <lineage>
        <taxon>Bacteria</taxon>
        <taxon>Pseudomonadati</taxon>
        <taxon>Pseudomonadota</taxon>
        <taxon>Gammaproteobacteria</taxon>
        <taxon>Alteromonadales</taxon>
        <taxon>Shewanellaceae</taxon>
        <taxon>Shewanella</taxon>
    </lineage>
</organism>
<feature type="modified residue" description="N6-(pyridoxal phosphate)lysine" evidence="11">
    <location>
        <position position="231"/>
    </location>
</feature>
<dbReference type="SUPFAM" id="SSF53383">
    <property type="entry name" value="PLP-dependent transferases"/>
    <property type="match status" value="1"/>
</dbReference>
<gene>
    <name evidence="11" type="primary">hisC</name>
    <name evidence="13" type="ORF">C9I43_06315</name>
</gene>
<keyword evidence="9 11" id="KW-0368">Histidine biosynthesis</keyword>
<dbReference type="PROSITE" id="PS00599">
    <property type="entry name" value="AA_TRANSFER_CLASS_2"/>
    <property type="match status" value="1"/>
</dbReference>
<evidence type="ECO:0000256" key="8">
    <source>
        <dbReference type="ARBA" id="ARBA00022898"/>
    </source>
</evidence>
<proteinExistence type="inferred from homology"/>
<dbReference type="InterPro" id="IPR004839">
    <property type="entry name" value="Aminotransferase_I/II_large"/>
</dbReference>
<comment type="caution">
    <text evidence="13">The sequence shown here is derived from an EMBL/GenBank/DDBJ whole genome shotgun (WGS) entry which is preliminary data.</text>
</comment>
<evidence type="ECO:0000256" key="7">
    <source>
        <dbReference type="ARBA" id="ARBA00022679"/>
    </source>
</evidence>
<feature type="domain" description="Aminotransferase class I/classII large" evidence="12">
    <location>
        <begin position="65"/>
        <end position="372"/>
    </location>
</feature>
<comment type="cofactor">
    <cofactor evidence="1 11">
        <name>pyridoxal 5'-phosphate</name>
        <dbReference type="ChEBI" id="CHEBI:597326"/>
    </cofactor>
</comment>
<dbReference type="NCBIfam" id="TIGR01141">
    <property type="entry name" value="hisC"/>
    <property type="match status" value="1"/>
</dbReference>
<dbReference type="HAMAP" id="MF_01023">
    <property type="entry name" value="HisC_aminotrans_2"/>
    <property type="match status" value="1"/>
</dbReference>
<keyword evidence="8 11" id="KW-0663">Pyridoxal phosphate</keyword>
<evidence type="ECO:0000256" key="5">
    <source>
        <dbReference type="ARBA" id="ARBA00022576"/>
    </source>
</evidence>
<dbReference type="Pfam" id="PF00155">
    <property type="entry name" value="Aminotran_1_2"/>
    <property type="match status" value="1"/>
</dbReference>
<dbReference type="PANTHER" id="PTHR42885">
    <property type="entry name" value="HISTIDINOL-PHOSPHATE AMINOTRANSFERASE-RELATED"/>
    <property type="match status" value="1"/>
</dbReference>
<evidence type="ECO:0000259" key="12">
    <source>
        <dbReference type="Pfam" id="PF00155"/>
    </source>
</evidence>
<dbReference type="RefSeq" id="WP_107884060.1">
    <property type="nucleotide sequence ID" value="NZ_PYSG01000002.1"/>
</dbReference>
<dbReference type="InterPro" id="IPR015422">
    <property type="entry name" value="PyrdxlP-dep_Trfase_small"/>
</dbReference>
<evidence type="ECO:0000256" key="3">
    <source>
        <dbReference type="ARBA" id="ARBA00007970"/>
    </source>
</evidence>
<accession>A0ABX5HXQ0</accession>
<dbReference type="EC" id="2.6.1.9" evidence="11"/>
<evidence type="ECO:0000256" key="9">
    <source>
        <dbReference type="ARBA" id="ARBA00023102"/>
    </source>
</evidence>
<keyword evidence="5 11" id="KW-0032">Aminotransferase</keyword>
<dbReference type="InterPro" id="IPR005861">
    <property type="entry name" value="HisP_aminotrans"/>
</dbReference>
<comment type="pathway">
    <text evidence="2 11">Amino-acid biosynthesis; L-histidine biosynthesis; L-histidine from 5-phospho-alpha-D-ribose 1-diphosphate: step 7/9.</text>
</comment>
<dbReference type="InterPro" id="IPR015424">
    <property type="entry name" value="PyrdxlP-dep_Trfase"/>
</dbReference>
<reference evidence="13 14" key="2">
    <citation type="submission" date="2018-04" db="EMBL/GenBank/DDBJ databases">
        <title>Genomic sequence of a freshwater isolate of Shewanella morhuae.</title>
        <authorList>
            <person name="Castillo D.E."/>
            <person name="Gram L."/>
        </authorList>
    </citation>
    <scope>NUCLEOTIDE SEQUENCE [LARGE SCALE GENOMIC DNA]</scope>
    <source>
        <strain evidence="13 14">CW7</strain>
    </source>
</reference>
<keyword evidence="14" id="KW-1185">Reference proteome</keyword>
<comment type="subunit">
    <text evidence="4 11">Homodimer.</text>
</comment>
<dbReference type="Gene3D" id="3.90.1150.10">
    <property type="entry name" value="Aspartate Aminotransferase, domain 1"/>
    <property type="match status" value="1"/>
</dbReference>
<evidence type="ECO:0000313" key="14">
    <source>
        <dbReference type="Proteomes" id="UP000240506"/>
    </source>
</evidence>
<evidence type="ECO:0000256" key="1">
    <source>
        <dbReference type="ARBA" id="ARBA00001933"/>
    </source>
</evidence>
<dbReference type="InterPro" id="IPR001917">
    <property type="entry name" value="Aminotrans_II_pyridoxalP_BS"/>
</dbReference>
<evidence type="ECO:0000256" key="2">
    <source>
        <dbReference type="ARBA" id="ARBA00005011"/>
    </source>
</evidence>
<keyword evidence="7 11" id="KW-0808">Transferase</keyword>
<dbReference type="CDD" id="cd00609">
    <property type="entry name" value="AAT_like"/>
    <property type="match status" value="1"/>
</dbReference>
<evidence type="ECO:0000256" key="6">
    <source>
        <dbReference type="ARBA" id="ARBA00022605"/>
    </source>
</evidence>
<name>A0ABX5HXQ0_9GAMM</name>